<dbReference type="STRING" id="1450537.A0A395HNG0"/>
<dbReference type="VEuPathDB" id="FungiDB:BO97DRAFT_353181"/>
<dbReference type="Proteomes" id="UP000248961">
    <property type="component" value="Unassembled WGS sequence"/>
</dbReference>
<evidence type="ECO:0000313" key="1">
    <source>
        <dbReference type="EMBL" id="RAL08815.1"/>
    </source>
</evidence>
<dbReference type="GeneID" id="37196332"/>
<accession>A0A395HNG0</accession>
<reference evidence="1 2" key="1">
    <citation type="submission" date="2018-02" db="EMBL/GenBank/DDBJ databases">
        <title>The genomes of Aspergillus section Nigri reveals drivers in fungal speciation.</title>
        <authorList>
            <consortium name="DOE Joint Genome Institute"/>
            <person name="Vesth T.C."/>
            <person name="Nybo J."/>
            <person name="Theobald S."/>
            <person name="Brandl J."/>
            <person name="Frisvad J.C."/>
            <person name="Nielsen K.F."/>
            <person name="Lyhne E.K."/>
            <person name="Kogle M.E."/>
            <person name="Kuo A."/>
            <person name="Riley R."/>
            <person name="Clum A."/>
            <person name="Nolan M."/>
            <person name="Lipzen A."/>
            <person name="Salamov A."/>
            <person name="Henrissat B."/>
            <person name="Wiebenga A."/>
            <person name="De vries R.P."/>
            <person name="Grigoriev I.V."/>
            <person name="Mortensen U.H."/>
            <person name="Andersen M.R."/>
            <person name="Baker S.E."/>
        </authorList>
    </citation>
    <scope>NUCLEOTIDE SEQUENCE [LARGE SCALE GENOMIC DNA]</scope>
    <source>
        <strain evidence="1 2">CBS 101889</strain>
    </source>
</reference>
<gene>
    <name evidence="1" type="ORF">BO97DRAFT_353181</name>
</gene>
<name>A0A395HNG0_ASPHC</name>
<evidence type="ECO:0000313" key="2">
    <source>
        <dbReference type="Proteomes" id="UP000248961"/>
    </source>
</evidence>
<dbReference type="OrthoDB" id="5343483at2759"/>
<proteinExistence type="predicted"/>
<dbReference type="EMBL" id="KZ824309">
    <property type="protein sequence ID" value="RAL08815.1"/>
    <property type="molecule type" value="Genomic_DNA"/>
</dbReference>
<protein>
    <submittedName>
        <fullName evidence="1">Uncharacterized protein</fullName>
    </submittedName>
</protein>
<organism evidence="1 2">
    <name type="scientific">Aspergillus homomorphus (strain CBS 101889)</name>
    <dbReference type="NCBI Taxonomy" id="1450537"/>
    <lineage>
        <taxon>Eukaryota</taxon>
        <taxon>Fungi</taxon>
        <taxon>Dikarya</taxon>
        <taxon>Ascomycota</taxon>
        <taxon>Pezizomycotina</taxon>
        <taxon>Eurotiomycetes</taxon>
        <taxon>Eurotiomycetidae</taxon>
        <taxon>Eurotiales</taxon>
        <taxon>Aspergillaceae</taxon>
        <taxon>Aspergillus</taxon>
        <taxon>Aspergillus subgen. Circumdati</taxon>
    </lineage>
</organism>
<sequence length="167" mass="19227">VGYLQYTSVNGARRRLFEPRAGLRGTNNWAGARLCVERLVRITSKEWTEDPYFLLQSRLLISNILHVENILLYEADITTELLAGPRNPRTPACPIEWSTIRRKQVPYLPSNTFSGRLQRSFWRPVAWDQTLLTLLRNVEGVIELVRKRTGEPEYGRTSKTTRISNAG</sequence>
<feature type="non-terminal residue" evidence="1">
    <location>
        <position position="1"/>
    </location>
</feature>
<dbReference type="AlphaFoldDB" id="A0A395HNG0"/>
<dbReference type="RefSeq" id="XP_025547969.1">
    <property type="nucleotide sequence ID" value="XM_025692043.1"/>
</dbReference>
<keyword evidence="2" id="KW-1185">Reference proteome</keyword>